<evidence type="ECO:0000313" key="2">
    <source>
        <dbReference type="EMBL" id="GIZ02508.1"/>
    </source>
</evidence>
<organism evidence="2 3">
    <name type="scientific">Caerostris extrusa</name>
    <name type="common">Bark spider</name>
    <name type="synonym">Caerostris bankana</name>
    <dbReference type="NCBI Taxonomy" id="172846"/>
    <lineage>
        <taxon>Eukaryota</taxon>
        <taxon>Metazoa</taxon>
        <taxon>Ecdysozoa</taxon>
        <taxon>Arthropoda</taxon>
        <taxon>Chelicerata</taxon>
        <taxon>Arachnida</taxon>
        <taxon>Araneae</taxon>
        <taxon>Araneomorphae</taxon>
        <taxon>Entelegynae</taxon>
        <taxon>Araneoidea</taxon>
        <taxon>Araneidae</taxon>
        <taxon>Caerostris</taxon>
    </lineage>
</organism>
<reference evidence="2 3" key="1">
    <citation type="submission" date="2021-06" db="EMBL/GenBank/DDBJ databases">
        <title>Caerostris extrusa draft genome.</title>
        <authorList>
            <person name="Kono N."/>
            <person name="Arakawa K."/>
        </authorList>
    </citation>
    <scope>NUCLEOTIDE SEQUENCE [LARGE SCALE GENOMIC DNA]</scope>
</reference>
<dbReference type="Proteomes" id="UP001054945">
    <property type="component" value="Unassembled WGS sequence"/>
</dbReference>
<keyword evidence="3" id="KW-1185">Reference proteome</keyword>
<gene>
    <name evidence="2" type="ORF">CEXT_415191</name>
</gene>
<protein>
    <recommendedName>
        <fullName evidence="4">Secreted protein</fullName>
    </recommendedName>
</protein>
<evidence type="ECO:0000256" key="1">
    <source>
        <dbReference type="SAM" id="Phobius"/>
    </source>
</evidence>
<keyword evidence="1" id="KW-1133">Transmembrane helix</keyword>
<evidence type="ECO:0008006" key="4">
    <source>
        <dbReference type="Google" id="ProtNLM"/>
    </source>
</evidence>
<proteinExistence type="predicted"/>
<feature type="transmembrane region" description="Helical" evidence="1">
    <location>
        <begin position="12"/>
        <end position="33"/>
    </location>
</feature>
<keyword evidence="1" id="KW-0812">Transmembrane</keyword>
<dbReference type="EMBL" id="BPLR01018819">
    <property type="protein sequence ID" value="GIZ02508.1"/>
    <property type="molecule type" value="Genomic_DNA"/>
</dbReference>
<sequence length="86" mass="9309">MLSAGEIAMLSASFSSGGIVVCCASIWCCYLSFGELSSRRSKLMLSLPSFVEEALASRAGDCIEQEVEIDAIFSKKPVAFRDPYKC</sequence>
<evidence type="ECO:0000313" key="3">
    <source>
        <dbReference type="Proteomes" id="UP001054945"/>
    </source>
</evidence>
<keyword evidence="1" id="KW-0472">Membrane</keyword>
<dbReference type="AlphaFoldDB" id="A0AAV4Y5T9"/>
<accession>A0AAV4Y5T9</accession>
<name>A0AAV4Y5T9_CAEEX</name>
<comment type="caution">
    <text evidence="2">The sequence shown here is derived from an EMBL/GenBank/DDBJ whole genome shotgun (WGS) entry which is preliminary data.</text>
</comment>